<feature type="region of interest" description="Disordered" evidence="3">
    <location>
        <begin position="52"/>
        <end position="72"/>
    </location>
</feature>
<evidence type="ECO:0000313" key="5">
    <source>
        <dbReference type="Proteomes" id="UP001642484"/>
    </source>
</evidence>
<evidence type="ECO:0000256" key="3">
    <source>
        <dbReference type="SAM" id="MobiDB-lite"/>
    </source>
</evidence>
<reference evidence="4 5" key="1">
    <citation type="submission" date="2024-02" db="EMBL/GenBank/DDBJ databases">
        <authorList>
            <person name="Chen Y."/>
            <person name="Shah S."/>
            <person name="Dougan E. K."/>
            <person name="Thang M."/>
            <person name="Chan C."/>
        </authorList>
    </citation>
    <scope>NUCLEOTIDE SEQUENCE [LARGE SCALE GENOMIC DNA]</scope>
</reference>
<accession>A0ABP0PZE1</accession>
<proteinExistence type="predicted"/>
<organism evidence="4 5">
    <name type="scientific">Durusdinium trenchii</name>
    <dbReference type="NCBI Taxonomy" id="1381693"/>
    <lineage>
        <taxon>Eukaryota</taxon>
        <taxon>Sar</taxon>
        <taxon>Alveolata</taxon>
        <taxon>Dinophyceae</taxon>
        <taxon>Suessiales</taxon>
        <taxon>Symbiodiniaceae</taxon>
        <taxon>Durusdinium</taxon>
    </lineage>
</organism>
<dbReference type="PANTHER" id="PTHR47447">
    <property type="entry name" value="OS03G0856100 PROTEIN"/>
    <property type="match status" value="1"/>
</dbReference>
<evidence type="ECO:0000313" key="4">
    <source>
        <dbReference type="EMBL" id="CAK9080837.1"/>
    </source>
</evidence>
<dbReference type="NCBIfam" id="TIGR00756">
    <property type="entry name" value="PPR"/>
    <property type="match status" value="1"/>
</dbReference>
<gene>
    <name evidence="4" type="ORF">CCMP2556_LOCUS39627</name>
</gene>
<protein>
    <submittedName>
        <fullName evidence="4">Uncharacterized protein</fullName>
    </submittedName>
</protein>
<keyword evidence="5" id="KW-1185">Reference proteome</keyword>
<evidence type="ECO:0000256" key="2">
    <source>
        <dbReference type="PROSITE-ProRule" id="PRU00708"/>
    </source>
</evidence>
<dbReference type="Proteomes" id="UP001642484">
    <property type="component" value="Unassembled WGS sequence"/>
</dbReference>
<dbReference type="InterPro" id="IPR011990">
    <property type="entry name" value="TPR-like_helical_dom_sf"/>
</dbReference>
<dbReference type="EMBL" id="CAXAMN010023784">
    <property type="protein sequence ID" value="CAK9080837.1"/>
    <property type="molecule type" value="Genomic_DNA"/>
</dbReference>
<keyword evidence="1" id="KW-0677">Repeat</keyword>
<dbReference type="Gene3D" id="1.25.40.10">
    <property type="entry name" value="Tetratricopeptide repeat domain"/>
    <property type="match status" value="1"/>
</dbReference>
<sequence>GFQEPDTHCANIECADAVGLDPMWVWMSVRWIHARPENTCIAQRQRLRARPAKTGALGVAESEERSRGHRKRCSDFIPSPTQVPGPAVSAKLRANLQWSRGVSELLSHLSRALRATSMDGHVDRHVFGAALRRCEQGRWWDGVQEVRRLQVAHGVEMDEVGLGIYLTALARCGRTAADTPVTQKKLLADARRAWEEFTGHFATLDQGRILLNSALHVCSVSTTCAGEEALGWAEELWSWAFKHGIQPNQVNYETFLTVLSKCGKHERVDEMLRQMEDHARCPSPVLLAALVHVAGEQRNAERAEALWQRMLEMGTVPNVLALAARAKAHLLSGNVKACAEILESADTAALVANYKMSEMLVQARAVIYHASLATPDQASLEMALESTAAVGEMSHSQGEASPYSRLLPPSQTWHRLRRVSWALLEEPQGQRLHGLLLTQHAQRAMGRWRNFQAGTHYLDST</sequence>
<evidence type="ECO:0000256" key="1">
    <source>
        <dbReference type="ARBA" id="ARBA00022737"/>
    </source>
</evidence>
<dbReference type="PROSITE" id="PS51375">
    <property type="entry name" value="PPR"/>
    <property type="match status" value="1"/>
</dbReference>
<feature type="repeat" description="PPR" evidence="2">
    <location>
        <begin position="248"/>
        <end position="282"/>
    </location>
</feature>
<name>A0ABP0PZE1_9DINO</name>
<dbReference type="PANTHER" id="PTHR47447:SF17">
    <property type="entry name" value="OS12G0638900 PROTEIN"/>
    <property type="match status" value="1"/>
</dbReference>
<dbReference type="InterPro" id="IPR002885">
    <property type="entry name" value="PPR_rpt"/>
</dbReference>
<comment type="caution">
    <text evidence="4">The sequence shown here is derived from an EMBL/GenBank/DDBJ whole genome shotgun (WGS) entry which is preliminary data.</text>
</comment>
<feature type="non-terminal residue" evidence="4">
    <location>
        <position position="1"/>
    </location>
</feature>